<dbReference type="InterPro" id="IPR046613">
    <property type="entry name" value="DUF6726"/>
</dbReference>
<dbReference type="eggNOG" id="ENOG502ZF9T">
    <property type="taxonomic scope" value="Bacteria"/>
</dbReference>
<feature type="signal peptide" evidence="2">
    <location>
        <begin position="1"/>
        <end position="23"/>
    </location>
</feature>
<keyword evidence="4" id="KW-1185">Reference proteome</keyword>
<comment type="caution">
    <text evidence="3">The sequence shown here is derived from an EMBL/GenBank/DDBJ whole genome shotgun (WGS) entry which is preliminary data.</text>
</comment>
<evidence type="ECO:0000313" key="4">
    <source>
        <dbReference type="Proteomes" id="UP000015527"/>
    </source>
</evidence>
<organism evidence="3 4">
    <name type="scientific">Novosphingobium lindaniclasticum LE124</name>
    <dbReference type="NCBI Taxonomy" id="1096930"/>
    <lineage>
        <taxon>Bacteria</taxon>
        <taxon>Pseudomonadati</taxon>
        <taxon>Pseudomonadota</taxon>
        <taxon>Alphaproteobacteria</taxon>
        <taxon>Sphingomonadales</taxon>
        <taxon>Sphingomonadaceae</taxon>
        <taxon>Novosphingobium</taxon>
    </lineage>
</organism>
<dbReference type="AlphaFoldDB" id="T0H8B6"/>
<feature type="chain" id="PRO_5004576227" description="Lipoprotein" evidence="2">
    <location>
        <begin position="24"/>
        <end position="101"/>
    </location>
</feature>
<feature type="compositionally biased region" description="Basic and acidic residues" evidence="1">
    <location>
        <begin position="49"/>
        <end position="73"/>
    </location>
</feature>
<accession>T0H8B6</accession>
<protein>
    <recommendedName>
        <fullName evidence="5">Lipoprotein</fullName>
    </recommendedName>
</protein>
<dbReference type="Proteomes" id="UP000015527">
    <property type="component" value="Unassembled WGS sequence"/>
</dbReference>
<proteinExistence type="predicted"/>
<gene>
    <name evidence="3" type="ORF">L284_15210</name>
</gene>
<dbReference type="EMBL" id="ATHL01000095">
    <property type="protein sequence ID" value="EQB12601.1"/>
    <property type="molecule type" value="Genomic_DNA"/>
</dbReference>
<dbReference type="Pfam" id="PF20487">
    <property type="entry name" value="DUF6726"/>
    <property type="match status" value="1"/>
</dbReference>
<evidence type="ECO:0000256" key="2">
    <source>
        <dbReference type="SAM" id="SignalP"/>
    </source>
</evidence>
<dbReference type="PATRIC" id="fig|1096930.3.peg.3025"/>
<name>T0H8B6_9SPHN</name>
<evidence type="ECO:0008006" key="5">
    <source>
        <dbReference type="Google" id="ProtNLM"/>
    </source>
</evidence>
<sequence length="101" mass="11266">MTKRTLALLAPAAALLLSGCLSTAGKIITAPVRVAGSAVDAVTTSQSEADEKRGRELRKREEKLGKMQRQYDKHLRQCDRGDQQACDKARNDYADMQYLRR</sequence>
<reference evidence="3 4" key="1">
    <citation type="journal article" date="2013" name="Genome Announc.">
        <title>Genome Sequence of Novosphingobium lindaniclasticum LE124T, Isolated from a Hexachlorocyclohexane Dumpsite.</title>
        <authorList>
            <person name="Saxena A."/>
            <person name="Nayyar N."/>
            <person name="Sangwan N."/>
            <person name="Kumari R."/>
            <person name="Khurana J.P."/>
            <person name="Lal R."/>
        </authorList>
    </citation>
    <scope>NUCLEOTIDE SEQUENCE [LARGE SCALE GENOMIC DNA]</scope>
    <source>
        <strain evidence="3 4">LE124</strain>
    </source>
</reference>
<feature type="region of interest" description="Disordered" evidence="1">
    <location>
        <begin position="39"/>
        <end position="73"/>
    </location>
</feature>
<dbReference type="RefSeq" id="WP_021234862.1">
    <property type="nucleotide sequence ID" value="NZ_ATHL01000095.1"/>
</dbReference>
<dbReference type="OrthoDB" id="7428913at2"/>
<evidence type="ECO:0000256" key="1">
    <source>
        <dbReference type="SAM" id="MobiDB-lite"/>
    </source>
</evidence>
<dbReference type="PROSITE" id="PS51257">
    <property type="entry name" value="PROKAR_LIPOPROTEIN"/>
    <property type="match status" value="1"/>
</dbReference>
<keyword evidence="2" id="KW-0732">Signal</keyword>
<evidence type="ECO:0000313" key="3">
    <source>
        <dbReference type="EMBL" id="EQB12601.1"/>
    </source>
</evidence>